<name>A0A550C236_9AGAR</name>
<feature type="compositionally biased region" description="Basic and acidic residues" evidence="1">
    <location>
        <begin position="12"/>
        <end position="31"/>
    </location>
</feature>
<accession>A0A550C236</accession>
<reference evidence="2 3" key="1">
    <citation type="journal article" date="2019" name="New Phytol.">
        <title>Comparative genomics reveals unique wood-decay strategies and fruiting body development in the Schizophyllaceae.</title>
        <authorList>
            <person name="Almasi E."/>
            <person name="Sahu N."/>
            <person name="Krizsan K."/>
            <person name="Balint B."/>
            <person name="Kovacs G.M."/>
            <person name="Kiss B."/>
            <person name="Cseklye J."/>
            <person name="Drula E."/>
            <person name="Henrissat B."/>
            <person name="Nagy I."/>
            <person name="Chovatia M."/>
            <person name="Adam C."/>
            <person name="LaButti K."/>
            <person name="Lipzen A."/>
            <person name="Riley R."/>
            <person name="Grigoriev I.V."/>
            <person name="Nagy L.G."/>
        </authorList>
    </citation>
    <scope>NUCLEOTIDE SEQUENCE [LARGE SCALE GENOMIC DNA]</scope>
    <source>
        <strain evidence="2 3">NL-1724</strain>
    </source>
</reference>
<organism evidence="2 3">
    <name type="scientific">Schizophyllum amplum</name>
    <dbReference type="NCBI Taxonomy" id="97359"/>
    <lineage>
        <taxon>Eukaryota</taxon>
        <taxon>Fungi</taxon>
        <taxon>Dikarya</taxon>
        <taxon>Basidiomycota</taxon>
        <taxon>Agaricomycotina</taxon>
        <taxon>Agaricomycetes</taxon>
        <taxon>Agaricomycetidae</taxon>
        <taxon>Agaricales</taxon>
        <taxon>Schizophyllaceae</taxon>
        <taxon>Schizophyllum</taxon>
    </lineage>
</organism>
<sequence length="84" mass="9133">MATGSTRGWRQAQREDGDRLDASFNGDRRQRETRRALLVGEAPMRSSCHSTAGASTVRTSFAAVGRSSIGKLVAHALGRSMRTR</sequence>
<dbReference type="AlphaFoldDB" id="A0A550C236"/>
<proteinExistence type="predicted"/>
<protein>
    <submittedName>
        <fullName evidence="2">Uncharacterized protein</fullName>
    </submittedName>
</protein>
<gene>
    <name evidence="2" type="ORF">BD626DRAFT_509857</name>
</gene>
<dbReference type="EMBL" id="VDMD01000032">
    <property type="protein sequence ID" value="TRM58864.1"/>
    <property type="molecule type" value="Genomic_DNA"/>
</dbReference>
<evidence type="ECO:0000313" key="2">
    <source>
        <dbReference type="EMBL" id="TRM58864.1"/>
    </source>
</evidence>
<dbReference type="Proteomes" id="UP000320762">
    <property type="component" value="Unassembled WGS sequence"/>
</dbReference>
<evidence type="ECO:0000256" key="1">
    <source>
        <dbReference type="SAM" id="MobiDB-lite"/>
    </source>
</evidence>
<evidence type="ECO:0000313" key="3">
    <source>
        <dbReference type="Proteomes" id="UP000320762"/>
    </source>
</evidence>
<keyword evidence="3" id="KW-1185">Reference proteome</keyword>
<feature type="region of interest" description="Disordered" evidence="1">
    <location>
        <begin position="1"/>
        <end position="31"/>
    </location>
</feature>
<comment type="caution">
    <text evidence="2">The sequence shown here is derived from an EMBL/GenBank/DDBJ whole genome shotgun (WGS) entry which is preliminary data.</text>
</comment>